<evidence type="ECO:0000313" key="2">
    <source>
        <dbReference type="WBParaSite" id="JU765_v2.g9628.t1"/>
    </source>
</evidence>
<evidence type="ECO:0000313" key="1">
    <source>
        <dbReference type="Proteomes" id="UP000887576"/>
    </source>
</evidence>
<name>A0AC34RRN2_9BILA</name>
<dbReference type="WBParaSite" id="JU765_v2.g9628.t1">
    <property type="protein sequence ID" value="JU765_v2.g9628.t1"/>
    <property type="gene ID" value="JU765_v2.g9628"/>
</dbReference>
<organism evidence="1 2">
    <name type="scientific">Panagrolaimus sp. JU765</name>
    <dbReference type="NCBI Taxonomy" id="591449"/>
    <lineage>
        <taxon>Eukaryota</taxon>
        <taxon>Metazoa</taxon>
        <taxon>Ecdysozoa</taxon>
        <taxon>Nematoda</taxon>
        <taxon>Chromadorea</taxon>
        <taxon>Rhabditida</taxon>
        <taxon>Tylenchina</taxon>
        <taxon>Panagrolaimomorpha</taxon>
        <taxon>Panagrolaimoidea</taxon>
        <taxon>Panagrolaimidae</taxon>
        <taxon>Panagrolaimus</taxon>
    </lineage>
</organism>
<proteinExistence type="predicted"/>
<dbReference type="Proteomes" id="UP000887576">
    <property type="component" value="Unplaced"/>
</dbReference>
<protein>
    <submittedName>
        <fullName evidence="2">Cyclin-like domain-containing protein</fullName>
    </submittedName>
</protein>
<reference evidence="2" key="1">
    <citation type="submission" date="2022-11" db="UniProtKB">
        <authorList>
            <consortium name="WormBaseParasite"/>
        </authorList>
    </citation>
    <scope>IDENTIFICATION</scope>
</reference>
<sequence>MANNFWKSSHCEQWILDKTDLIRERANDLKTLTEDEYHQIMIYFVNYIHSLADTCGIQNPHLNTRQQVLWTACVYFRRFYARRSLKDIDPFLLSHTCLYLARRVDEMPPINSRLFIAAVNAAGKNKPWFQQIPETENQNYMRLINEAEFYLLEILDCSLLVFNPYRDLDRIFQDMTEEERVREEGVRQEAWRLINDALRTDACLLYPPHQIAISALMGAVILLQRQEAFKPIFQNIATDYDDTIFDILKIIVGVYNLYAQVLDNDNCAENIAKLFVKIPKPVQLTAVGMM</sequence>
<accession>A0AC34RRN2</accession>